<dbReference type="NCBIfam" id="NF041838">
    <property type="entry name" value="rnfD_Methano"/>
    <property type="match status" value="1"/>
</dbReference>
<dbReference type="GO" id="GO:0005886">
    <property type="term" value="C:plasma membrane"/>
    <property type="evidence" value="ECO:0007669"/>
    <property type="project" value="TreeGrafter"/>
</dbReference>
<dbReference type="InterPro" id="IPR049685">
    <property type="entry name" value="Ion_transpt_RnfD_Methano"/>
</dbReference>
<evidence type="ECO:0000256" key="3">
    <source>
        <dbReference type="ARBA" id="ARBA00022630"/>
    </source>
</evidence>
<evidence type="ECO:0000313" key="11">
    <source>
        <dbReference type="Proteomes" id="UP000029859"/>
    </source>
</evidence>
<evidence type="ECO:0000256" key="4">
    <source>
        <dbReference type="ARBA" id="ARBA00022643"/>
    </source>
</evidence>
<keyword evidence="3" id="KW-0285">Flavoprotein</keyword>
<feature type="transmembrane region" description="Helical" evidence="9">
    <location>
        <begin position="156"/>
        <end position="178"/>
    </location>
</feature>
<feature type="transmembrane region" description="Helical" evidence="9">
    <location>
        <begin position="118"/>
        <end position="136"/>
    </location>
</feature>
<feature type="transmembrane region" description="Helical" evidence="9">
    <location>
        <begin position="69"/>
        <end position="87"/>
    </location>
</feature>
<evidence type="ECO:0000256" key="9">
    <source>
        <dbReference type="SAM" id="Phobius"/>
    </source>
</evidence>
<accession>A0A099SZU1</accession>
<dbReference type="AlphaFoldDB" id="A0A099SZU1"/>
<keyword evidence="10" id="KW-0830">Ubiquinone</keyword>
<comment type="caution">
    <text evidence="10">The sequence shown here is derived from an EMBL/GenBank/DDBJ whole genome shotgun (WGS) entry which is preliminary data.</text>
</comment>
<dbReference type="Pfam" id="PF03116">
    <property type="entry name" value="NQR2_RnfD_RnfE"/>
    <property type="match status" value="1"/>
</dbReference>
<dbReference type="Proteomes" id="UP000029859">
    <property type="component" value="Unassembled WGS sequence"/>
</dbReference>
<sequence>MTFTISAPPHKKEDITFNKIMWAKIIALVPVVLLSVYLFGLPAIGLVIAGILAAVVTEVAIQKAFGQKITIADGHAILIGLMIAMVVPPEVPLWIPMIGSVFAVGIGKHAFGGIGSYVFNPVLAAWVFLSLAWWSLMNPASYPQTTALSDLVLEHGAGVMAGVSPLALLLAGGILILLRYVEWRIPVSFFVTTVLLAVLLGDSLSYVVLGVVLFGVLFLATDTSSSPVTKNGRVIYGVVCGVLVVIYGHFANYVDATFYGLFLANCVSALIDNNTLPGSYGSETFLQRKYKSILSKVPFKDRLEVLLDD</sequence>
<keyword evidence="5 9" id="KW-0812">Transmembrane</keyword>
<keyword evidence="2" id="KW-0597">Phosphoprotein</keyword>
<evidence type="ECO:0000256" key="7">
    <source>
        <dbReference type="ARBA" id="ARBA00022989"/>
    </source>
</evidence>
<keyword evidence="1" id="KW-0813">Transport</keyword>
<organism evidence="10 11">
    <name type="scientific">Methanococcoides methylutens</name>
    <dbReference type="NCBI Taxonomy" id="2226"/>
    <lineage>
        <taxon>Archaea</taxon>
        <taxon>Methanobacteriati</taxon>
        <taxon>Methanobacteriota</taxon>
        <taxon>Stenosarchaea group</taxon>
        <taxon>Methanomicrobia</taxon>
        <taxon>Methanosarcinales</taxon>
        <taxon>Methanosarcinaceae</taxon>
        <taxon>Methanococcoides</taxon>
    </lineage>
</organism>
<gene>
    <name evidence="10" type="ORF">LI82_10645</name>
</gene>
<dbReference type="EMBL" id="JRHO01000014">
    <property type="protein sequence ID" value="KGK98174.1"/>
    <property type="molecule type" value="Genomic_DNA"/>
</dbReference>
<feature type="transmembrane region" description="Helical" evidence="9">
    <location>
        <begin position="190"/>
        <end position="214"/>
    </location>
</feature>
<keyword evidence="4" id="KW-0288">FMN</keyword>
<evidence type="ECO:0000313" key="10">
    <source>
        <dbReference type="EMBL" id="KGK98174.1"/>
    </source>
</evidence>
<feature type="transmembrane region" description="Helical" evidence="9">
    <location>
        <begin position="234"/>
        <end position="254"/>
    </location>
</feature>
<evidence type="ECO:0000256" key="6">
    <source>
        <dbReference type="ARBA" id="ARBA00022967"/>
    </source>
</evidence>
<evidence type="ECO:0000256" key="8">
    <source>
        <dbReference type="ARBA" id="ARBA00023136"/>
    </source>
</evidence>
<dbReference type="InterPro" id="IPR004338">
    <property type="entry name" value="NqrB/RnfD"/>
</dbReference>
<name>A0A099SZU1_METMT</name>
<dbReference type="GO" id="GO:0055085">
    <property type="term" value="P:transmembrane transport"/>
    <property type="evidence" value="ECO:0007669"/>
    <property type="project" value="InterPro"/>
</dbReference>
<keyword evidence="6" id="KW-1278">Translocase</keyword>
<evidence type="ECO:0000256" key="2">
    <source>
        <dbReference type="ARBA" id="ARBA00022553"/>
    </source>
</evidence>
<proteinExistence type="predicted"/>
<feature type="transmembrane region" description="Helical" evidence="9">
    <location>
        <begin position="21"/>
        <end position="38"/>
    </location>
</feature>
<reference evidence="10 11" key="1">
    <citation type="submission" date="2014-09" db="EMBL/GenBank/DDBJ databases">
        <title>Draft genome sequence of an obligately methylotrophic methanogen, Methanococcoides methylutens, isolated from marine sediment.</title>
        <authorList>
            <person name="Guan Y."/>
            <person name="Ngugi D.K."/>
            <person name="Blom J."/>
            <person name="Ali S."/>
            <person name="Ferry J.G."/>
            <person name="Stingl U."/>
        </authorList>
    </citation>
    <scope>NUCLEOTIDE SEQUENCE [LARGE SCALE GENOMIC DNA]</scope>
    <source>
        <strain evidence="10 11">DSM 2657</strain>
    </source>
</reference>
<dbReference type="OrthoDB" id="133092at2157"/>
<evidence type="ECO:0000256" key="1">
    <source>
        <dbReference type="ARBA" id="ARBA00022448"/>
    </source>
</evidence>
<evidence type="ECO:0000256" key="5">
    <source>
        <dbReference type="ARBA" id="ARBA00022692"/>
    </source>
</evidence>
<dbReference type="RefSeq" id="WP_048195480.1">
    <property type="nucleotide sequence ID" value="NZ_CAAGSM010000001.1"/>
</dbReference>
<protein>
    <submittedName>
        <fullName evidence="10">NADH:ubiquinone oxidoreductase</fullName>
    </submittedName>
</protein>
<keyword evidence="8 9" id="KW-0472">Membrane</keyword>
<keyword evidence="7 9" id="KW-1133">Transmembrane helix</keyword>
<dbReference type="PANTHER" id="PTHR30578">
    <property type="entry name" value="ELECTRON TRANSPORT COMPLEX PROTEIN RNFD"/>
    <property type="match status" value="1"/>
</dbReference>
<dbReference type="PANTHER" id="PTHR30578:SF0">
    <property type="entry name" value="ION-TRANSLOCATING OXIDOREDUCTASE COMPLEX SUBUNIT D"/>
    <property type="match status" value="1"/>
</dbReference>
<keyword evidence="11" id="KW-1185">Reference proteome</keyword>